<organism evidence="3 4">
    <name type="scientific">Ascidiaceihabitans donghaensis</name>
    <dbReference type="NCBI Taxonomy" id="1510460"/>
    <lineage>
        <taxon>Bacteria</taxon>
        <taxon>Pseudomonadati</taxon>
        <taxon>Pseudomonadota</taxon>
        <taxon>Alphaproteobacteria</taxon>
        <taxon>Rhodobacterales</taxon>
        <taxon>Paracoccaceae</taxon>
        <taxon>Ascidiaceihabitans</taxon>
    </lineage>
</organism>
<proteinExistence type="predicted"/>
<evidence type="ECO:0000313" key="4">
    <source>
        <dbReference type="Proteomes" id="UP000244880"/>
    </source>
</evidence>
<evidence type="ECO:0000313" key="3">
    <source>
        <dbReference type="EMBL" id="SPH21004.1"/>
    </source>
</evidence>
<feature type="transmembrane region" description="Helical" evidence="1">
    <location>
        <begin position="135"/>
        <end position="154"/>
    </location>
</feature>
<dbReference type="Proteomes" id="UP000244880">
    <property type="component" value="Unassembled WGS sequence"/>
</dbReference>
<keyword evidence="4" id="KW-1185">Reference proteome</keyword>
<feature type="chain" id="PRO_5015332581" description="TMhelix containing protein" evidence="2">
    <location>
        <begin position="27"/>
        <end position="175"/>
    </location>
</feature>
<evidence type="ECO:0000256" key="1">
    <source>
        <dbReference type="SAM" id="Phobius"/>
    </source>
</evidence>
<feature type="signal peptide" evidence="2">
    <location>
        <begin position="1"/>
        <end position="26"/>
    </location>
</feature>
<keyword evidence="1" id="KW-0472">Membrane</keyword>
<keyword evidence="2" id="KW-0732">Signal</keyword>
<evidence type="ECO:0008006" key="5">
    <source>
        <dbReference type="Google" id="ProtNLM"/>
    </source>
</evidence>
<evidence type="ECO:0000256" key="2">
    <source>
        <dbReference type="SAM" id="SignalP"/>
    </source>
</evidence>
<name>A0A2R8BD64_9RHOB</name>
<sequence>MNKQKIKGILSAVAPTLAAAIGGPLAGVAAQAITGGLSDTSVPDLNRVEQLLMGASGGDMVKLKQIEAEFAAQMEEAGVEIARIEADDRASARHRQAQMKDRTPAILGGFIILGFFGVLAYIFRFGLPAAGTEVLLIMVGSLGVMVTQVANYYFGSSVGSKSKDVTIAALKGQAR</sequence>
<keyword evidence="1" id="KW-0812">Transmembrane</keyword>
<dbReference type="EMBL" id="OMOR01000001">
    <property type="protein sequence ID" value="SPH21004.1"/>
    <property type="molecule type" value="Genomic_DNA"/>
</dbReference>
<reference evidence="3 4" key="1">
    <citation type="submission" date="2018-03" db="EMBL/GenBank/DDBJ databases">
        <authorList>
            <person name="Keele B.F."/>
        </authorList>
    </citation>
    <scope>NUCLEOTIDE SEQUENCE [LARGE SCALE GENOMIC DNA]</scope>
    <source>
        <strain evidence="3 4">CECT 8599</strain>
    </source>
</reference>
<protein>
    <recommendedName>
        <fullName evidence="5">TMhelix containing protein</fullName>
    </recommendedName>
</protein>
<dbReference type="AlphaFoldDB" id="A0A2R8BD64"/>
<feature type="transmembrane region" description="Helical" evidence="1">
    <location>
        <begin position="105"/>
        <end position="123"/>
    </location>
</feature>
<dbReference type="OrthoDB" id="7845107at2"/>
<keyword evidence="1" id="KW-1133">Transmembrane helix</keyword>
<gene>
    <name evidence="3" type="ORF">ASD8599_01745</name>
</gene>
<accession>A0A2R8BD64</accession>
<dbReference type="RefSeq" id="WP_108828134.1">
    <property type="nucleotide sequence ID" value="NZ_OMOR01000001.1"/>
</dbReference>